<gene>
    <name evidence="2" type="ORF">AVDCRST_MAG92-4800</name>
</gene>
<name>A0A6J4K715_9CYAN</name>
<dbReference type="PANTHER" id="PTHR34107">
    <property type="entry name" value="SLL0198 PROTEIN-RELATED"/>
    <property type="match status" value="1"/>
</dbReference>
<dbReference type="SUPFAM" id="SSF52980">
    <property type="entry name" value="Restriction endonuclease-like"/>
    <property type="match status" value="1"/>
</dbReference>
<evidence type="ECO:0000259" key="1">
    <source>
        <dbReference type="Pfam" id="PF05685"/>
    </source>
</evidence>
<proteinExistence type="predicted"/>
<protein>
    <recommendedName>
        <fullName evidence="1">Putative restriction endonuclease domain-containing protein</fullName>
    </recommendedName>
</protein>
<dbReference type="InterPro" id="IPR011335">
    <property type="entry name" value="Restrct_endonuc-II-like"/>
</dbReference>
<dbReference type="CDD" id="cd06260">
    <property type="entry name" value="DUF820-like"/>
    <property type="match status" value="1"/>
</dbReference>
<dbReference type="Pfam" id="PF05685">
    <property type="entry name" value="Uma2"/>
    <property type="match status" value="1"/>
</dbReference>
<dbReference type="AlphaFoldDB" id="A0A6J4K715"/>
<organism evidence="2">
    <name type="scientific">uncultured Coleofasciculus sp</name>
    <dbReference type="NCBI Taxonomy" id="1267456"/>
    <lineage>
        <taxon>Bacteria</taxon>
        <taxon>Bacillati</taxon>
        <taxon>Cyanobacteriota</taxon>
        <taxon>Cyanophyceae</taxon>
        <taxon>Coleofasciculales</taxon>
        <taxon>Coleofasciculaceae</taxon>
        <taxon>Coleofasciculus</taxon>
        <taxon>environmental samples</taxon>
    </lineage>
</organism>
<dbReference type="InterPro" id="IPR012296">
    <property type="entry name" value="Nuclease_put_TT1808"/>
</dbReference>
<accession>A0A6J4K715</accession>
<dbReference type="InterPro" id="IPR008538">
    <property type="entry name" value="Uma2"/>
</dbReference>
<dbReference type="EMBL" id="CADCTM010000845">
    <property type="protein sequence ID" value="CAA9297156.1"/>
    <property type="molecule type" value="Genomic_DNA"/>
</dbReference>
<feature type="domain" description="Putative restriction endonuclease" evidence="1">
    <location>
        <begin position="32"/>
        <end position="202"/>
    </location>
</feature>
<evidence type="ECO:0000313" key="2">
    <source>
        <dbReference type="EMBL" id="CAA9297156.1"/>
    </source>
</evidence>
<dbReference type="PANTHER" id="PTHR34107:SF7">
    <property type="entry name" value="SLR2092 PROTEIN"/>
    <property type="match status" value="1"/>
</dbReference>
<sequence>MTMLNQQLTTETEVETRPFVVRMHPVVNLTDDQFFEFCQINRDLRIERTATGELLIMPPTGSETGGSNFELAVQFGNWVKQEGTGKGFDSSTGFTLPNGATISPDISWVKLERWNALSKQQRTKFAPISPDFVVELRSSSDSVSALQNKMQQYIDNGVKLGWLLDRKNRRVYVYRPGVPVERLDNPETVSGDPELPGFVLKLGEIW</sequence>
<dbReference type="Gene3D" id="3.90.1570.10">
    <property type="entry name" value="tt1808, chain A"/>
    <property type="match status" value="1"/>
</dbReference>
<reference evidence="2" key="1">
    <citation type="submission" date="2020-02" db="EMBL/GenBank/DDBJ databases">
        <authorList>
            <person name="Meier V. D."/>
        </authorList>
    </citation>
    <scope>NUCLEOTIDE SEQUENCE</scope>
    <source>
        <strain evidence="2">AVDCRST_MAG92</strain>
    </source>
</reference>